<name>B8GH31_METPE</name>
<dbReference type="HOGENOM" id="CLU_864994_0_0_2"/>
<keyword evidence="1" id="KW-0472">Membrane</keyword>
<proteinExistence type="predicted"/>
<reference evidence="2 3" key="1">
    <citation type="journal article" date="2015" name="Genome Announc.">
        <title>Complete Genome Sequence of Methanosphaerula palustris E1-9CT, a Hydrogenotrophic Methanogen Isolated from a Minerotrophic Fen Peatland.</title>
        <authorList>
            <person name="Cadillo-Quiroz H."/>
            <person name="Browne P."/>
            <person name="Kyrpides N."/>
            <person name="Woyke T."/>
            <person name="Goodwin L."/>
            <person name="Detter C."/>
            <person name="Yavitt J.B."/>
            <person name="Zinder S.H."/>
        </authorList>
    </citation>
    <scope>NUCLEOTIDE SEQUENCE [LARGE SCALE GENOMIC DNA]</scope>
    <source>
        <strain evidence="3">ATCC BAA-1556 / DSM 19958 / E1-9c</strain>
    </source>
</reference>
<dbReference type="KEGG" id="mpl:Mpal_1090"/>
<dbReference type="RefSeq" id="WP_012617755.1">
    <property type="nucleotide sequence ID" value="NC_011832.1"/>
</dbReference>
<gene>
    <name evidence="2" type="ordered locus">Mpal_1090</name>
</gene>
<feature type="transmembrane region" description="Helical" evidence="1">
    <location>
        <begin position="43"/>
        <end position="67"/>
    </location>
</feature>
<evidence type="ECO:0000313" key="2">
    <source>
        <dbReference type="EMBL" id="ACL16436.1"/>
    </source>
</evidence>
<dbReference type="GeneID" id="7271007"/>
<dbReference type="EMBL" id="CP001338">
    <property type="protein sequence ID" value="ACL16436.1"/>
    <property type="molecule type" value="Genomic_DNA"/>
</dbReference>
<dbReference type="eggNOG" id="arCOG11789">
    <property type="taxonomic scope" value="Archaea"/>
</dbReference>
<evidence type="ECO:0000256" key="1">
    <source>
        <dbReference type="SAM" id="Phobius"/>
    </source>
</evidence>
<feature type="transmembrane region" description="Helical" evidence="1">
    <location>
        <begin position="12"/>
        <end position="31"/>
    </location>
</feature>
<dbReference type="AlphaFoldDB" id="B8GH31"/>
<keyword evidence="3" id="KW-1185">Reference proteome</keyword>
<organism evidence="2 3">
    <name type="scientific">Methanosphaerula palustris (strain ATCC BAA-1556 / DSM 19958 / E1-9c)</name>
    <dbReference type="NCBI Taxonomy" id="521011"/>
    <lineage>
        <taxon>Archaea</taxon>
        <taxon>Methanobacteriati</taxon>
        <taxon>Methanobacteriota</taxon>
        <taxon>Stenosarchaea group</taxon>
        <taxon>Methanomicrobia</taxon>
        <taxon>Methanomicrobiales</taxon>
        <taxon>Methanoregulaceae</taxon>
        <taxon>Methanosphaerula</taxon>
    </lineage>
</organism>
<evidence type="ECO:0000313" key="3">
    <source>
        <dbReference type="Proteomes" id="UP000002457"/>
    </source>
</evidence>
<protein>
    <submittedName>
        <fullName evidence="2">Uncharacterized protein</fullName>
    </submittedName>
</protein>
<keyword evidence="1" id="KW-0812">Transmembrane</keyword>
<accession>B8GH31</accession>
<keyword evidence="1" id="KW-1133">Transmembrane helix</keyword>
<sequence>MVDILEIFKKYRSVVSVVASISIGYLINSLLSGISTTESVNKQYLAIELIIAIIIIISTFLAFLWLIDYFIEWKIIQNIKDENTKLPKDVRTLLFKKIIIFDNNSITTHESTTIVERTIKNDMKNQNYPEYRIEQISKVDVPEFSKIKFTKDGKDFDKITEQSSRASLYDVIEKPSNEIISKKLRFCFPIDLAPEKEGSFSTEYKTKAFSAAIEGNCDYTAITSRRVINEIIFEIRLDGPIKDTYELSKCIDRNGSEPYIYQIVDESMERMWLTENEGGKNNEIPVFHKDKITWNIKHVKVGYEYRLYFTLFKKNGTILTT</sequence>
<dbReference type="OrthoDB" id="387123at2157"/>
<dbReference type="Proteomes" id="UP000002457">
    <property type="component" value="Chromosome"/>
</dbReference>